<dbReference type="InParanoid" id="A0A1M6NM05"/>
<keyword evidence="5" id="KW-1185">Reference proteome</keyword>
<reference evidence="4 5" key="1">
    <citation type="submission" date="2016-11" db="EMBL/GenBank/DDBJ databases">
        <authorList>
            <person name="Jaros S."/>
            <person name="Januszkiewicz K."/>
            <person name="Wedrychowicz H."/>
        </authorList>
    </citation>
    <scope>NUCLEOTIDE SEQUENCE [LARGE SCALE GENOMIC DNA]</scope>
    <source>
        <strain evidence="4 5">DSM 18772</strain>
    </source>
</reference>
<dbReference type="PANTHER" id="PTHR11527">
    <property type="entry name" value="HEAT-SHOCK PROTEIN 20 FAMILY MEMBER"/>
    <property type="match status" value="1"/>
</dbReference>
<dbReference type="InterPro" id="IPR008978">
    <property type="entry name" value="HSP20-like_chaperone"/>
</dbReference>
<evidence type="ECO:0000259" key="3">
    <source>
        <dbReference type="PROSITE" id="PS01031"/>
    </source>
</evidence>
<accession>A0A1M6NM05</accession>
<dbReference type="STRING" id="1123071.SAMN02745181_2899"/>
<dbReference type="Proteomes" id="UP000184510">
    <property type="component" value="Unassembled WGS sequence"/>
</dbReference>
<evidence type="ECO:0000313" key="5">
    <source>
        <dbReference type="Proteomes" id="UP000184510"/>
    </source>
</evidence>
<dbReference type="AlphaFoldDB" id="A0A1M6NM05"/>
<comment type="similarity">
    <text evidence="1 2">Belongs to the small heat shock protein (HSP20) family.</text>
</comment>
<dbReference type="InterPro" id="IPR031107">
    <property type="entry name" value="Small_HSP"/>
</dbReference>
<dbReference type="InterPro" id="IPR002068">
    <property type="entry name" value="A-crystallin/Hsp20_dom"/>
</dbReference>
<dbReference type="OrthoDB" id="9792695at2"/>
<evidence type="ECO:0000256" key="1">
    <source>
        <dbReference type="PROSITE-ProRule" id="PRU00285"/>
    </source>
</evidence>
<dbReference type="SUPFAM" id="SSF49764">
    <property type="entry name" value="HSP20-like chaperones"/>
    <property type="match status" value="1"/>
</dbReference>
<dbReference type="PROSITE" id="PS01031">
    <property type="entry name" value="SHSP"/>
    <property type="match status" value="1"/>
</dbReference>
<dbReference type="CDD" id="cd06464">
    <property type="entry name" value="ACD_sHsps-like"/>
    <property type="match status" value="1"/>
</dbReference>
<organism evidence="4 5">
    <name type="scientific">Rubritalea squalenifaciens DSM 18772</name>
    <dbReference type="NCBI Taxonomy" id="1123071"/>
    <lineage>
        <taxon>Bacteria</taxon>
        <taxon>Pseudomonadati</taxon>
        <taxon>Verrucomicrobiota</taxon>
        <taxon>Verrucomicrobiia</taxon>
        <taxon>Verrucomicrobiales</taxon>
        <taxon>Rubritaleaceae</taxon>
        <taxon>Rubritalea</taxon>
    </lineage>
</organism>
<dbReference type="Gene3D" id="2.60.40.790">
    <property type="match status" value="1"/>
</dbReference>
<gene>
    <name evidence="4" type="ORF">SAMN02745181_2899</name>
</gene>
<evidence type="ECO:0000256" key="2">
    <source>
        <dbReference type="RuleBase" id="RU003616"/>
    </source>
</evidence>
<feature type="domain" description="SHSP" evidence="3">
    <location>
        <begin position="32"/>
        <end position="146"/>
    </location>
</feature>
<name>A0A1M6NM05_9BACT</name>
<sequence length="146" mass="16618">MAIIKRDKDSLLPAIDSLWDGLFNRDFFRGSMELGTSIPAVNSKETDNEYLMEIAAPGLKKGDFDIGLDHGVLTISSEQKQEHEEKEGETVTRREFSYSSFSRSFQLPDDVNTDAINAEYKDGLLLLTMPKMEPREIEKSKRIEIK</sequence>
<evidence type="ECO:0000313" key="4">
    <source>
        <dbReference type="EMBL" id="SHJ96740.1"/>
    </source>
</evidence>
<dbReference type="Pfam" id="PF00011">
    <property type="entry name" value="HSP20"/>
    <property type="match status" value="1"/>
</dbReference>
<dbReference type="FunCoup" id="A0A1M6NM05">
    <property type="interactions" value="117"/>
</dbReference>
<proteinExistence type="inferred from homology"/>
<dbReference type="EMBL" id="FQYR01000005">
    <property type="protein sequence ID" value="SHJ96740.1"/>
    <property type="molecule type" value="Genomic_DNA"/>
</dbReference>
<dbReference type="RefSeq" id="WP_143184471.1">
    <property type="nucleotide sequence ID" value="NZ_FQYR01000005.1"/>
</dbReference>
<protein>
    <submittedName>
        <fullName evidence="4">HSP20 family protein</fullName>
    </submittedName>
</protein>